<evidence type="ECO:0000259" key="10">
    <source>
        <dbReference type="Pfam" id="PF14845"/>
    </source>
</evidence>
<dbReference type="Pfam" id="PF00728">
    <property type="entry name" value="Glyco_hydro_20"/>
    <property type="match status" value="1"/>
</dbReference>
<dbReference type="EMBL" id="OD573716">
    <property type="protein sequence ID" value="CAD7450135.1"/>
    <property type="molecule type" value="Genomic_DNA"/>
</dbReference>
<dbReference type="GO" id="GO:0005975">
    <property type="term" value="P:carbohydrate metabolic process"/>
    <property type="evidence" value="ECO:0007669"/>
    <property type="project" value="InterPro"/>
</dbReference>
<sequence>MTTILLVGDSSPIILQETQRHRRRDFNQLPPKPKGGITKVLVRLMTLKTRHGLKCRLVRVFLILVLALRVWASLGEFGPHTRHKVSRLKWLHSLGELESFNTGIASFNITCVPQTNPSPVWTWSCRSDRCEKQLVVEGETAQALDACKLLCGEYRVLWPKPTGVVQLGTSIAIISQHAITAELSRSGRELSPKVAELFRGATKLFRDNVVGLGKGIGPIRSVGRSLLIEATITDTETASFKSNTDESYRLEISETTNGRINSSIVAATFFGFRHALETLLQLTIYNDVTQELQILDKALITDSPVFPHRGILLDTARNFISVESIKRTLNGMAASKLNTFHWHITDSHSFPFEVESYPQLTQYGAYTTSKVFTPADIRTVVEYARVRGVRVVPEFDAPAHVGEGWQWAGPNVTVCVKAEPWTSYCVEPPCGQLNPTNGTVYEILGEIYKEMFKLFDSDIFHMGGDEVNFNCWNSTEEIVTWLSNKGLGRQEEDFLELWDEFQTKALIKVEEANGGASLPIVLWTSGLTGKGHVDKYLDKERYIIQIWTTGSDELIGELVNKGYRIIVSNYDALYFDCLERGWVKDNNWCSPYIGWQKVYMNSPYDIVTNLGVNLTSDVRAQILGSEATLWTEQVDDSSVDGRLWPRSSAMAERLWSNPAESWREAEYRMLHHRERLVQRGVQPESLEPLWCLQNHGYCYL</sequence>
<evidence type="ECO:0000256" key="7">
    <source>
        <dbReference type="ARBA" id="ARBA00023295"/>
    </source>
</evidence>
<proteinExistence type="inferred from homology"/>
<dbReference type="InterPro" id="IPR017853">
    <property type="entry name" value="GH"/>
</dbReference>
<reference evidence="11" key="1">
    <citation type="submission" date="2020-11" db="EMBL/GenBank/DDBJ databases">
        <authorList>
            <person name="Tran Van P."/>
        </authorList>
    </citation>
    <scope>NUCLEOTIDE SEQUENCE</scope>
</reference>
<dbReference type="FunFam" id="3.20.20.80:FF:000063">
    <property type="entry name" value="Beta-hexosaminidase"/>
    <property type="match status" value="1"/>
</dbReference>
<dbReference type="PANTHER" id="PTHR22600">
    <property type="entry name" value="BETA-HEXOSAMINIDASE"/>
    <property type="match status" value="1"/>
</dbReference>
<dbReference type="InterPro" id="IPR029019">
    <property type="entry name" value="HEX_eukaryotic_N"/>
</dbReference>
<dbReference type="Gene3D" id="3.30.379.10">
    <property type="entry name" value="Chitobiase/beta-hexosaminidase domain 2-like"/>
    <property type="match status" value="1"/>
</dbReference>
<evidence type="ECO:0000256" key="8">
    <source>
        <dbReference type="PIRSR" id="PIRSR625705-1"/>
    </source>
</evidence>
<dbReference type="GO" id="GO:0005886">
    <property type="term" value="C:plasma membrane"/>
    <property type="evidence" value="ECO:0007669"/>
    <property type="project" value="TreeGrafter"/>
</dbReference>
<dbReference type="InterPro" id="IPR029018">
    <property type="entry name" value="Hex-like_dom2"/>
</dbReference>
<dbReference type="CDD" id="cd06562">
    <property type="entry name" value="GH20_HexA_HexB-like"/>
    <property type="match status" value="1"/>
</dbReference>
<dbReference type="PRINTS" id="PR00738">
    <property type="entry name" value="GLHYDRLASE20"/>
</dbReference>
<dbReference type="SUPFAM" id="SSF55545">
    <property type="entry name" value="beta-N-acetylhexosaminidase-like domain"/>
    <property type="match status" value="1"/>
</dbReference>
<dbReference type="SUPFAM" id="SSF51445">
    <property type="entry name" value="(Trans)glycosidases"/>
    <property type="match status" value="1"/>
</dbReference>
<feature type="active site" description="Proton donor" evidence="8">
    <location>
        <position position="466"/>
    </location>
</feature>
<evidence type="ECO:0000256" key="4">
    <source>
        <dbReference type="ARBA" id="ARBA00022729"/>
    </source>
</evidence>
<dbReference type="GO" id="GO:0030203">
    <property type="term" value="P:glycosaminoglycan metabolic process"/>
    <property type="evidence" value="ECO:0007669"/>
    <property type="project" value="TreeGrafter"/>
</dbReference>
<feature type="domain" description="Glycoside hydrolase family 20 catalytic" evidence="9">
    <location>
        <begin position="306"/>
        <end position="657"/>
    </location>
</feature>
<keyword evidence="5" id="KW-0378">Hydrolase</keyword>
<evidence type="ECO:0000256" key="3">
    <source>
        <dbReference type="ARBA" id="ARBA00012663"/>
    </source>
</evidence>
<evidence type="ECO:0000256" key="2">
    <source>
        <dbReference type="ARBA" id="ARBA00006285"/>
    </source>
</evidence>
<keyword evidence="6" id="KW-0325">Glycoprotein</keyword>
<evidence type="ECO:0000256" key="1">
    <source>
        <dbReference type="ARBA" id="ARBA00001231"/>
    </source>
</evidence>
<dbReference type="InterPro" id="IPR025705">
    <property type="entry name" value="Beta_hexosaminidase_sua/sub"/>
</dbReference>
<evidence type="ECO:0000259" key="9">
    <source>
        <dbReference type="Pfam" id="PF00728"/>
    </source>
</evidence>
<dbReference type="Gene3D" id="3.20.20.80">
    <property type="entry name" value="Glycosidases"/>
    <property type="match status" value="1"/>
</dbReference>
<dbReference type="PANTHER" id="PTHR22600:SF26">
    <property type="entry name" value="BETA-N-ACETYLHEXOSAMINIDASE"/>
    <property type="match status" value="1"/>
</dbReference>
<dbReference type="AlphaFoldDB" id="A0A7R9FAV8"/>
<evidence type="ECO:0000256" key="6">
    <source>
        <dbReference type="ARBA" id="ARBA00023180"/>
    </source>
</evidence>
<feature type="domain" description="Beta-hexosaminidase eukaryotic type N-terminal" evidence="10">
    <location>
        <begin position="158"/>
        <end position="282"/>
    </location>
</feature>
<organism evidence="11">
    <name type="scientific">Timema bartmani</name>
    <dbReference type="NCBI Taxonomy" id="61472"/>
    <lineage>
        <taxon>Eukaryota</taxon>
        <taxon>Metazoa</taxon>
        <taxon>Ecdysozoa</taxon>
        <taxon>Arthropoda</taxon>
        <taxon>Hexapoda</taxon>
        <taxon>Insecta</taxon>
        <taxon>Pterygota</taxon>
        <taxon>Neoptera</taxon>
        <taxon>Polyneoptera</taxon>
        <taxon>Phasmatodea</taxon>
        <taxon>Timematodea</taxon>
        <taxon>Timematoidea</taxon>
        <taxon>Timematidae</taxon>
        <taxon>Timema</taxon>
    </lineage>
</organism>
<dbReference type="EC" id="3.2.1.52" evidence="3"/>
<evidence type="ECO:0000256" key="5">
    <source>
        <dbReference type="ARBA" id="ARBA00022801"/>
    </source>
</evidence>
<evidence type="ECO:0000313" key="11">
    <source>
        <dbReference type="EMBL" id="CAD7450135.1"/>
    </source>
</evidence>
<gene>
    <name evidence="11" type="ORF">TBIB3V08_LOCUS12406</name>
</gene>
<protein>
    <recommendedName>
        <fullName evidence="3">beta-N-acetylhexosaminidase</fullName>
        <ecNumber evidence="3">3.2.1.52</ecNumber>
    </recommendedName>
</protein>
<dbReference type="GO" id="GO:0016231">
    <property type="term" value="F:beta-N-acetylglucosaminidase activity"/>
    <property type="evidence" value="ECO:0007669"/>
    <property type="project" value="TreeGrafter"/>
</dbReference>
<comment type="catalytic activity">
    <reaction evidence="1">
        <text>Hydrolysis of terminal non-reducing N-acetyl-D-hexosamine residues in N-acetyl-beta-D-hexosaminides.</text>
        <dbReference type="EC" id="3.2.1.52"/>
    </reaction>
</comment>
<dbReference type="InterPro" id="IPR015883">
    <property type="entry name" value="Glyco_hydro_20_cat"/>
</dbReference>
<dbReference type="Pfam" id="PF14845">
    <property type="entry name" value="Glycohydro_20b2"/>
    <property type="match status" value="1"/>
</dbReference>
<accession>A0A7R9FAV8</accession>
<keyword evidence="4" id="KW-0732">Signal</keyword>
<keyword evidence="7" id="KW-0326">Glycosidase</keyword>
<name>A0A7R9FAV8_9NEOP</name>
<comment type="similarity">
    <text evidence="2">Belongs to the glycosyl hydrolase 20 family.</text>
</comment>